<keyword evidence="4" id="KW-0812">Transmembrane</keyword>
<feature type="transmembrane region" description="Helical" evidence="4">
    <location>
        <begin position="97"/>
        <end position="123"/>
    </location>
</feature>
<accession>A0A2S6N2G6</accession>
<dbReference type="InterPro" id="IPR004090">
    <property type="entry name" value="Chemotax_Me-accpt_rcpt"/>
</dbReference>
<feature type="transmembrane region" description="Helical" evidence="4">
    <location>
        <begin position="40"/>
        <end position="62"/>
    </location>
</feature>
<evidence type="ECO:0000256" key="3">
    <source>
        <dbReference type="PROSITE-ProRule" id="PRU00284"/>
    </source>
</evidence>
<gene>
    <name evidence="6" type="ORF">CCS01_23350</name>
</gene>
<evidence type="ECO:0000259" key="5">
    <source>
        <dbReference type="PROSITE" id="PS50111"/>
    </source>
</evidence>
<dbReference type="GO" id="GO:0006935">
    <property type="term" value="P:chemotaxis"/>
    <property type="evidence" value="ECO:0007669"/>
    <property type="project" value="InterPro"/>
</dbReference>
<organism evidence="6 7">
    <name type="scientific">Rhodopila globiformis</name>
    <name type="common">Rhodopseudomonas globiformis</name>
    <dbReference type="NCBI Taxonomy" id="1071"/>
    <lineage>
        <taxon>Bacteria</taxon>
        <taxon>Pseudomonadati</taxon>
        <taxon>Pseudomonadota</taxon>
        <taxon>Alphaproteobacteria</taxon>
        <taxon>Acetobacterales</taxon>
        <taxon>Acetobacteraceae</taxon>
        <taxon>Rhodopila</taxon>
    </lineage>
</organism>
<keyword evidence="4" id="KW-0472">Membrane</keyword>
<dbReference type="Pfam" id="PF00015">
    <property type="entry name" value="MCPsignal"/>
    <property type="match status" value="1"/>
</dbReference>
<keyword evidence="4" id="KW-1133">Transmembrane helix</keyword>
<dbReference type="PANTHER" id="PTHR32089:SF112">
    <property type="entry name" value="LYSOZYME-LIKE PROTEIN-RELATED"/>
    <property type="match status" value="1"/>
</dbReference>
<dbReference type="AlphaFoldDB" id="A0A2S6N2G6"/>
<feature type="domain" description="Methyl-accepting transducer" evidence="5">
    <location>
        <begin position="232"/>
        <end position="468"/>
    </location>
</feature>
<dbReference type="PRINTS" id="PR00260">
    <property type="entry name" value="CHEMTRNSDUCR"/>
</dbReference>
<proteinExistence type="inferred from homology"/>
<keyword evidence="1 3" id="KW-0807">Transducer</keyword>
<dbReference type="InterPro" id="IPR004089">
    <property type="entry name" value="MCPsignal_dom"/>
</dbReference>
<evidence type="ECO:0000313" key="7">
    <source>
        <dbReference type="Proteomes" id="UP000239724"/>
    </source>
</evidence>
<evidence type="ECO:0000256" key="4">
    <source>
        <dbReference type="SAM" id="Phobius"/>
    </source>
</evidence>
<feature type="transmembrane region" description="Helical" evidence="4">
    <location>
        <begin position="69"/>
        <end position="91"/>
    </location>
</feature>
<dbReference type="PROSITE" id="PS50111">
    <property type="entry name" value="CHEMOTAXIS_TRANSDUC_2"/>
    <property type="match status" value="1"/>
</dbReference>
<evidence type="ECO:0000256" key="2">
    <source>
        <dbReference type="ARBA" id="ARBA00029447"/>
    </source>
</evidence>
<comment type="caution">
    <text evidence="6">The sequence shown here is derived from an EMBL/GenBank/DDBJ whole genome shotgun (WGS) entry which is preliminary data.</text>
</comment>
<sequence length="488" mass="50228">MRVHKDLETLRHAASKAMIALLWIHPPLIALIALWTGSPWVFAASAAAGLAAVATGCLALWGERRETHITIAIAMVGTVSLIVAELSGNAWQIDGHMYFFAALAVLTAYCDWVVLLVAAGTIAAHHLVLNFILPAAVFPDGFDLGRVFLHAVIVVLETGALAWLAYQLAGLFTLTQQALAETEAARQAQAQANAREAQRIQEATAERQRVQADLSTRLESEVGAAMGAMTNAARAVHENAESLSQAAVGAASSTAQIVDASEETKVSVQTVASATEQLAASVAEISSQLGRAAGIAHRAVEGTGQATEKMQALAAKTTQIENIVQLITGIASQTNLLALNATIEAARASEAGKGFAVVAGEVKGLASQTAKATDEIKGQVEAIQAEAGLVVSAIAGIARVITELEEITAAVSAAVEEQGAATAEIARAAQLAARGTGSIMASLSGLSEATGTTKAAAEAGYGASGSLKENCEGMAASVHRFVQTMRQA</sequence>
<keyword evidence="7" id="KW-1185">Reference proteome</keyword>
<dbReference type="SUPFAM" id="SSF58104">
    <property type="entry name" value="Methyl-accepting chemotaxis protein (MCP) signaling domain"/>
    <property type="match status" value="1"/>
</dbReference>
<dbReference type="EMBL" id="NHRY01000237">
    <property type="protein sequence ID" value="PPQ28807.1"/>
    <property type="molecule type" value="Genomic_DNA"/>
</dbReference>
<reference evidence="6 7" key="1">
    <citation type="journal article" date="2018" name="Arch. Microbiol.">
        <title>New insights into the metabolic potential of the phototrophic purple bacterium Rhodopila globiformis DSM 161(T) from its draft genome sequence and evidence for a vanadium-dependent nitrogenase.</title>
        <authorList>
            <person name="Imhoff J.F."/>
            <person name="Rahn T."/>
            <person name="Kunzel S."/>
            <person name="Neulinger S.C."/>
        </authorList>
    </citation>
    <scope>NUCLEOTIDE SEQUENCE [LARGE SCALE GENOMIC DNA]</scope>
    <source>
        <strain evidence="6 7">DSM 161</strain>
    </source>
</reference>
<evidence type="ECO:0000256" key="1">
    <source>
        <dbReference type="ARBA" id="ARBA00023224"/>
    </source>
</evidence>
<dbReference type="GO" id="GO:0016020">
    <property type="term" value="C:membrane"/>
    <property type="evidence" value="ECO:0007669"/>
    <property type="project" value="InterPro"/>
</dbReference>
<protein>
    <recommendedName>
        <fullName evidence="5">Methyl-accepting transducer domain-containing protein</fullName>
    </recommendedName>
</protein>
<dbReference type="GO" id="GO:0004888">
    <property type="term" value="F:transmembrane signaling receptor activity"/>
    <property type="evidence" value="ECO:0007669"/>
    <property type="project" value="InterPro"/>
</dbReference>
<feature type="transmembrane region" description="Helical" evidence="4">
    <location>
        <begin position="144"/>
        <end position="166"/>
    </location>
</feature>
<dbReference type="Gene3D" id="1.10.287.950">
    <property type="entry name" value="Methyl-accepting chemotaxis protein"/>
    <property type="match status" value="1"/>
</dbReference>
<evidence type="ECO:0000313" key="6">
    <source>
        <dbReference type="EMBL" id="PPQ28807.1"/>
    </source>
</evidence>
<feature type="transmembrane region" description="Helical" evidence="4">
    <location>
        <begin position="12"/>
        <end position="34"/>
    </location>
</feature>
<dbReference type="GO" id="GO:0007165">
    <property type="term" value="P:signal transduction"/>
    <property type="evidence" value="ECO:0007669"/>
    <property type="project" value="UniProtKB-KW"/>
</dbReference>
<dbReference type="Proteomes" id="UP000239724">
    <property type="component" value="Unassembled WGS sequence"/>
</dbReference>
<comment type="similarity">
    <text evidence="2">Belongs to the methyl-accepting chemotaxis (MCP) protein family.</text>
</comment>
<name>A0A2S6N2G6_RHOGL</name>
<dbReference type="PANTHER" id="PTHR32089">
    <property type="entry name" value="METHYL-ACCEPTING CHEMOTAXIS PROTEIN MCPB"/>
    <property type="match status" value="1"/>
</dbReference>
<dbReference type="SMART" id="SM00283">
    <property type="entry name" value="MA"/>
    <property type="match status" value="1"/>
</dbReference>